<comment type="caution">
    <text evidence="2">The sequence shown here is derived from an EMBL/GenBank/DDBJ whole genome shotgun (WGS) entry which is preliminary data.</text>
</comment>
<dbReference type="AlphaFoldDB" id="A0A7X1E782"/>
<name>A0A7X1E782_9BACT</name>
<protein>
    <submittedName>
        <fullName evidence="2">Energy transducer TonB</fullName>
    </submittedName>
</protein>
<sequence length="402" mass="44239">MKVSNGGRINWLGLGIALLVLLATRSGAWGQSRLVITANGETHTVVSMDGNVPMIQTSAGPQRVEAGELKFEDAERFTDGALDVLKRDAVLGQDYGSASGLFFFQFRALVQAERDFEDCFIVFVIAPADGDPTYVVHEIRDIDSRGTQQIAMTLPVNPGFGGGTFGYKIFSRGEEVFRREPEDPVMLTEIGQRDAPSSERAESRAAPVERNRGVGEPVEVVDEELLDYPKSLLGTGNGGYATAVFSLDEKGRVFELLDLKVDHPAYAPEVMKSVLGTIYRPGLFRGKPIVATVRRSYFFNEFAPFSEALETIPYPRIEDRDAMVVYAPVPAAVSSKKRKVVLEVRVDELGRVDQVRLAKDDDSPEATVAKEAVTNWQFLPAIVDGYPAVQMLQLPISFEIKE</sequence>
<dbReference type="EMBL" id="JACHVC010000005">
    <property type="protein sequence ID" value="MBC2605059.1"/>
    <property type="molecule type" value="Genomic_DNA"/>
</dbReference>
<dbReference type="Gene3D" id="3.30.1150.10">
    <property type="match status" value="1"/>
</dbReference>
<reference evidence="2 3" key="1">
    <citation type="submission" date="2020-07" db="EMBL/GenBank/DDBJ databases">
        <authorList>
            <person name="Feng X."/>
        </authorList>
    </citation>
    <scope>NUCLEOTIDE SEQUENCE [LARGE SCALE GENOMIC DNA]</scope>
    <source>
        <strain evidence="2 3">JCM23202</strain>
    </source>
</reference>
<dbReference type="Proteomes" id="UP000526501">
    <property type="component" value="Unassembled WGS sequence"/>
</dbReference>
<dbReference type="RefSeq" id="WP_185658940.1">
    <property type="nucleotide sequence ID" value="NZ_CAWPOO010000005.1"/>
</dbReference>
<organism evidence="2 3">
    <name type="scientific">Pelagicoccus albus</name>
    <dbReference type="NCBI Taxonomy" id="415222"/>
    <lineage>
        <taxon>Bacteria</taxon>
        <taxon>Pseudomonadati</taxon>
        <taxon>Verrucomicrobiota</taxon>
        <taxon>Opitutia</taxon>
        <taxon>Puniceicoccales</taxon>
        <taxon>Pelagicoccaceae</taxon>
        <taxon>Pelagicoccus</taxon>
    </lineage>
</organism>
<proteinExistence type="predicted"/>
<feature type="compositionally biased region" description="Basic and acidic residues" evidence="1">
    <location>
        <begin position="196"/>
        <end position="212"/>
    </location>
</feature>
<dbReference type="SUPFAM" id="SSF74653">
    <property type="entry name" value="TolA/TonB C-terminal domain"/>
    <property type="match status" value="2"/>
</dbReference>
<accession>A0A7X1E782</accession>
<evidence type="ECO:0000313" key="2">
    <source>
        <dbReference type="EMBL" id="MBC2605059.1"/>
    </source>
</evidence>
<keyword evidence="3" id="KW-1185">Reference proteome</keyword>
<evidence type="ECO:0000256" key="1">
    <source>
        <dbReference type="SAM" id="MobiDB-lite"/>
    </source>
</evidence>
<gene>
    <name evidence="2" type="ORF">H5P27_03290</name>
</gene>
<feature type="region of interest" description="Disordered" evidence="1">
    <location>
        <begin position="190"/>
        <end position="212"/>
    </location>
</feature>
<evidence type="ECO:0000313" key="3">
    <source>
        <dbReference type="Proteomes" id="UP000526501"/>
    </source>
</evidence>